<keyword evidence="3" id="KW-1185">Reference proteome</keyword>
<accession>A0ABY4BWQ6</accession>
<dbReference type="InterPro" id="IPR008928">
    <property type="entry name" value="6-hairpin_glycosidase_sf"/>
</dbReference>
<name>A0ABY4BWQ6_9MICO</name>
<organism evidence="2 3">
    <name type="scientific">Agromyces larvae</name>
    <dbReference type="NCBI Taxonomy" id="2929802"/>
    <lineage>
        <taxon>Bacteria</taxon>
        <taxon>Bacillati</taxon>
        <taxon>Actinomycetota</taxon>
        <taxon>Actinomycetes</taxon>
        <taxon>Micrococcales</taxon>
        <taxon>Microbacteriaceae</taxon>
        <taxon>Agromyces</taxon>
    </lineage>
</organism>
<dbReference type="Pfam" id="PF22422">
    <property type="entry name" value="MGH1-like_GH"/>
    <property type="match status" value="1"/>
</dbReference>
<dbReference type="EMBL" id="CP094528">
    <property type="protein sequence ID" value="UOE43662.1"/>
    <property type="molecule type" value="Genomic_DNA"/>
</dbReference>
<evidence type="ECO:0000313" key="3">
    <source>
        <dbReference type="Proteomes" id="UP000832097"/>
    </source>
</evidence>
<dbReference type="Gene3D" id="1.50.10.10">
    <property type="match status" value="1"/>
</dbReference>
<proteinExistence type="predicted"/>
<protein>
    <recommendedName>
        <fullName evidence="1">Mannosylglycerate hydrolase MGH1-like glycoside hydrolase domain-containing protein</fullName>
    </recommendedName>
</protein>
<dbReference type="RefSeq" id="WP_243554820.1">
    <property type="nucleotide sequence ID" value="NZ_CP094528.1"/>
</dbReference>
<reference evidence="2 3" key="1">
    <citation type="submission" date="2022-03" db="EMBL/GenBank/DDBJ databases">
        <title>Mucilaginibacter sp. isolated from the gut of Protaetia brevitarsis seulensis larvae.</title>
        <authorList>
            <person name="Won M."/>
            <person name="Kim S.-J."/>
            <person name="Kwon S.-W."/>
        </authorList>
    </citation>
    <scope>NUCLEOTIDE SEQUENCE [LARGE SCALE GENOMIC DNA]</scope>
    <source>
        <strain evidence="2 3">CFWR-12</strain>
    </source>
</reference>
<dbReference type="SUPFAM" id="SSF48208">
    <property type="entry name" value="Six-hairpin glycosidases"/>
    <property type="match status" value="1"/>
</dbReference>
<dbReference type="InterPro" id="IPR054491">
    <property type="entry name" value="MGH1-like_GH"/>
</dbReference>
<sequence>MPRHDLLDRLRSSPVRLGEVRFAATGGPLESAWRQAVDELAGCIHPLVDDGPPLLNEGGVYPGSWLESTASINAEVLDRFLPHVTHATHLAFADAQRADGLLPYKLTADGPGFAQIQMVTPFARCVWRHYLATGRDRDYLARMYPALARHDAWLAEHRDTRGTGGVEAFCTYDTGHDRSPRFWGVPDQTPGGDAARFDPESGILPFVAPDLTANVACQRAYLARIAAELGDDPAPWLERAGASRAALDGCFDADDGLWYDVDAAGRFVRVQSDVLLRVLACEVVPAEVFDAALGRYLLHTRKFFSAYPFTSLALDDPRFDHDFRANSWGGPVNFLTLIRAPQAFEHYSRAAELAFALMPVVAAVARMGRFPQVISPWTGEPGYTEQYSPAILWLLDTVERLFGILPTPEGELWFSGLVPRRVDHHDVADALAYERTVDGVRFELVNTYEGAVGYRDGVEFLRMPHGVRAIAGRDGRVHAVVGLTARPVRGELVIDGVRTEVEVAGNERLDVDSGRVVSRRGGGVVLPRS</sequence>
<evidence type="ECO:0000259" key="1">
    <source>
        <dbReference type="Pfam" id="PF22422"/>
    </source>
</evidence>
<dbReference type="Proteomes" id="UP000832097">
    <property type="component" value="Chromosome"/>
</dbReference>
<gene>
    <name evidence="2" type="ORF">MTO99_16015</name>
</gene>
<feature type="domain" description="Mannosylglycerate hydrolase MGH1-like glycoside hydrolase" evidence="1">
    <location>
        <begin position="94"/>
        <end position="388"/>
    </location>
</feature>
<evidence type="ECO:0000313" key="2">
    <source>
        <dbReference type="EMBL" id="UOE43662.1"/>
    </source>
</evidence>
<dbReference type="InterPro" id="IPR012341">
    <property type="entry name" value="6hp_glycosidase-like_sf"/>
</dbReference>